<feature type="region of interest" description="Disordered" evidence="1">
    <location>
        <begin position="1"/>
        <end position="65"/>
    </location>
</feature>
<organism evidence="2 3">
    <name type="scientific">Saguinus oedipus</name>
    <name type="common">Cotton-top tamarin</name>
    <name type="synonym">Oedipomidas oedipus</name>
    <dbReference type="NCBI Taxonomy" id="9490"/>
    <lineage>
        <taxon>Eukaryota</taxon>
        <taxon>Metazoa</taxon>
        <taxon>Chordata</taxon>
        <taxon>Craniata</taxon>
        <taxon>Vertebrata</taxon>
        <taxon>Euteleostomi</taxon>
        <taxon>Mammalia</taxon>
        <taxon>Eutheria</taxon>
        <taxon>Euarchontoglires</taxon>
        <taxon>Primates</taxon>
        <taxon>Haplorrhini</taxon>
        <taxon>Platyrrhini</taxon>
        <taxon>Cebidae</taxon>
        <taxon>Callitrichinae</taxon>
        <taxon>Saguinus</taxon>
    </lineage>
</organism>
<proteinExistence type="predicted"/>
<evidence type="ECO:0000256" key="1">
    <source>
        <dbReference type="SAM" id="MobiDB-lite"/>
    </source>
</evidence>
<accession>A0ABQ9VQU6</accession>
<feature type="compositionally biased region" description="Basic and acidic residues" evidence="1">
    <location>
        <begin position="1"/>
        <end position="14"/>
    </location>
</feature>
<reference evidence="2 3" key="1">
    <citation type="submission" date="2023-05" db="EMBL/GenBank/DDBJ databases">
        <title>B98-5 Cell Line De Novo Hybrid Assembly: An Optical Mapping Approach.</title>
        <authorList>
            <person name="Kananen K."/>
            <person name="Auerbach J.A."/>
            <person name="Kautto E."/>
            <person name="Blachly J.S."/>
        </authorList>
    </citation>
    <scope>NUCLEOTIDE SEQUENCE [LARGE SCALE GENOMIC DNA]</scope>
    <source>
        <strain evidence="2">B95-8</strain>
        <tissue evidence="2">Cell line</tissue>
    </source>
</reference>
<evidence type="ECO:0000313" key="3">
    <source>
        <dbReference type="Proteomes" id="UP001266305"/>
    </source>
</evidence>
<protein>
    <submittedName>
        <fullName evidence="2">Uncharacterized protein</fullName>
    </submittedName>
</protein>
<evidence type="ECO:0000313" key="2">
    <source>
        <dbReference type="EMBL" id="KAK2111755.1"/>
    </source>
</evidence>
<sequence length="112" mass="11282">MTAGAKEERGRGEVEDGEGGGLGPEARKATRGAAAAGRRRAALSRPEAWPRPHLGEGSAAAQLGSPRGFGYGAGGRGAANSELARPVAGNFVSPLDRPQARGEKVLAIPRGG</sequence>
<dbReference type="EMBL" id="JASSZA010000005">
    <property type="protein sequence ID" value="KAK2111755.1"/>
    <property type="molecule type" value="Genomic_DNA"/>
</dbReference>
<gene>
    <name evidence="2" type="ORF">P7K49_011501</name>
</gene>
<keyword evidence="3" id="KW-1185">Reference proteome</keyword>
<name>A0ABQ9VQU6_SAGOE</name>
<comment type="caution">
    <text evidence="2">The sequence shown here is derived from an EMBL/GenBank/DDBJ whole genome shotgun (WGS) entry which is preliminary data.</text>
</comment>
<dbReference type="Proteomes" id="UP001266305">
    <property type="component" value="Unassembled WGS sequence"/>
</dbReference>